<accession>A0A3N4ZTY4</accession>
<protein>
    <recommendedName>
        <fullName evidence="3">tRNA-guanine family transglycosylase</fullName>
    </recommendedName>
</protein>
<dbReference type="AlphaFoldDB" id="A0A3N4ZTY4"/>
<sequence length="477" mass="51939">MPKPRFVHNLKPDAVQAAVSGMSDPTGFLISPGNAMGQSLELTRFVRGRGWDLLADNGNFDHLTPIARRFTVEATALRREVTRIERGLGHTVRNGELPGPLTTRYRGLATRVRRAAVAAVPPDADLLAAQVVLDPTAVVGVEDLTMACWLRLDIEPEYLHRPRGSYRRLNRSVARRATAAEAGLAPRLAGAHLPVASAVSFNTAKDAGREFAAAGLSGIAMGFGAYMADDHFADHLYRDRRRIDLGANLPQRYTRTAAAAVGFWEGYEEVAHQPPQRFHFLGIGAPIMIAVLTLAAARTPELSFDATSPILDATQGGTIYSDRPAHLKLRTRKIAHRLAREPALTWDCPCPFCTDFTGRHPFDYPAGHAWLTATGAAAVSTADLQPAGALFTAFPLLAEPRAGELRREVNFARVGHNHWIIDRLMTSLSRADDDGRLRVRVTNIVRDYQDCTTPVFARALEVALALARGDPIPAPGP</sequence>
<proteinExistence type="predicted"/>
<keyword evidence="2" id="KW-1185">Reference proteome</keyword>
<reference evidence="1 2" key="1">
    <citation type="submission" date="2018-11" db="EMBL/GenBank/DDBJ databases">
        <title>Sequencing the genomes of 1000 actinobacteria strains.</title>
        <authorList>
            <person name="Klenk H.-P."/>
        </authorList>
    </citation>
    <scope>NUCLEOTIDE SEQUENCE [LARGE SCALE GENOMIC DNA]</scope>
    <source>
        <strain evidence="1 2">DSM 14418</strain>
    </source>
</reference>
<evidence type="ECO:0008006" key="3">
    <source>
        <dbReference type="Google" id="ProtNLM"/>
    </source>
</evidence>
<evidence type="ECO:0000313" key="2">
    <source>
        <dbReference type="Proteomes" id="UP000280726"/>
    </source>
</evidence>
<comment type="caution">
    <text evidence="1">The sequence shown here is derived from an EMBL/GenBank/DDBJ whole genome shotgun (WGS) entry which is preliminary data.</text>
</comment>
<dbReference type="OrthoDB" id="5137402at2"/>
<organism evidence="1 2">
    <name type="scientific">Georgenia muralis</name>
    <dbReference type="NCBI Taxonomy" id="154117"/>
    <lineage>
        <taxon>Bacteria</taxon>
        <taxon>Bacillati</taxon>
        <taxon>Actinomycetota</taxon>
        <taxon>Actinomycetes</taxon>
        <taxon>Micrococcales</taxon>
        <taxon>Bogoriellaceae</taxon>
        <taxon>Georgenia</taxon>
    </lineage>
</organism>
<dbReference type="EMBL" id="RKRA01000001">
    <property type="protein sequence ID" value="RPF28898.1"/>
    <property type="molecule type" value="Genomic_DNA"/>
</dbReference>
<dbReference type="Proteomes" id="UP000280726">
    <property type="component" value="Unassembled WGS sequence"/>
</dbReference>
<name>A0A3N4ZTY4_9MICO</name>
<evidence type="ECO:0000313" key="1">
    <source>
        <dbReference type="EMBL" id="RPF28898.1"/>
    </source>
</evidence>
<gene>
    <name evidence="1" type="ORF">EDD32_3448</name>
</gene>
<dbReference type="RefSeq" id="WP_123919451.1">
    <property type="nucleotide sequence ID" value="NZ_RKRA01000001.1"/>
</dbReference>